<protein>
    <submittedName>
        <fullName evidence="3">LLM class flavin-dependent oxidoreductase</fullName>
    </submittedName>
</protein>
<evidence type="ECO:0000313" key="4">
    <source>
        <dbReference type="Proteomes" id="UP000285523"/>
    </source>
</evidence>
<organism evidence="3 4">
    <name type="scientific">Rhodopseudomonas palustris</name>
    <dbReference type="NCBI Taxonomy" id="1076"/>
    <lineage>
        <taxon>Bacteria</taxon>
        <taxon>Pseudomonadati</taxon>
        <taxon>Pseudomonadota</taxon>
        <taxon>Alphaproteobacteria</taxon>
        <taxon>Hyphomicrobiales</taxon>
        <taxon>Nitrobacteraceae</taxon>
        <taxon>Rhodopseudomonas</taxon>
    </lineage>
</organism>
<sequence length="323" mass="34456">MRSRFGISLEGNEALDELHHMVSLADESGASTIWLASHLFQREPIATAAMALGRSKSVKIALMAMSPYSVHPVYATMAAATLNEQFPGRVILCFGAGAPRDLEAAGLKADHPLGTLRESIDIARSLLSGEVVAHDGERFKVNGRRLSFGAQQVPIFLAASGPQMLELAGAAADGVLLSAATSPAFLRWTLELVRKGETKAGRTIKKSALVYVSADRDETAARDRLRRTLGFILRGQHHARNLEMAGTTLDQAALAAAYAREDWEAVARLVDDNVVMRHSASGTPEQVAAAFQAYQDVGLDEIVAAGMTTSAQLSDVFSSVSGK</sequence>
<dbReference type="OrthoDB" id="180193at2"/>
<proteinExistence type="predicted"/>
<dbReference type="InterPro" id="IPR011251">
    <property type="entry name" value="Luciferase-like_dom"/>
</dbReference>
<dbReference type="RefSeq" id="WP_119858466.1">
    <property type="nucleotide sequence ID" value="NZ_QYYD01000024.1"/>
</dbReference>
<dbReference type="GO" id="GO:0016705">
    <property type="term" value="F:oxidoreductase activity, acting on paired donors, with incorporation or reduction of molecular oxygen"/>
    <property type="evidence" value="ECO:0007669"/>
    <property type="project" value="InterPro"/>
</dbReference>
<dbReference type="EMBL" id="QYYD01000024">
    <property type="protein sequence ID" value="RJF69400.1"/>
    <property type="molecule type" value="Genomic_DNA"/>
</dbReference>
<dbReference type="PANTHER" id="PTHR43244:SF1">
    <property type="entry name" value="5,10-METHYLENETETRAHYDROMETHANOPTERIN REDUCTASE"/>
    <property type="match status" value="1"/>
</dbReference>
<dbReference type="InterPro" id="IPR050564">
    <property type="entry name" value="F420-G6PD/mer"/>
</dbReference>
<reference evidence="3 4" key="1">
    <citation type="submission" date="2018-09" db="EMBL/GenBank/DDBJ databases">
        <title>Draft genome sequence of Rhodopseudomonas palustris 2.1.18.</title>
        <authorList>
            <person name="Robertson S.L."/>
            <person name="Meyer T.E."/>
            <person name="Kyndt J.A."/>
        </authorList>
    </citation>
    <scope>NUCLEOTIDE SEQUENCE [LARGE SCALE GENOMIC DNA]</scope>
    <source>
        <strain evidence="3 4">2.1.18</strain>
    </source>
</reference>
<dbReference type="AlphaFoldDB" id="A0A418V0N1"/>
<dbReference type="SUPFAM" id="SSF51679">
    <property type="entry name" value="Bacterial luciferase-like"/>
    <property type="match status" value="1"/>
</dbReference>
<name>A0A418V0N1_RHOPL</name>
<dbReference type="Gene3D" id="3.20.20.30">
    <property type="entry name" value="Luciferase-like domain"/>
    <property type="match status" value="1"/>
</dbReference>
<evidence type="ECO:0000313" key="3">
    <source>
        <dbReference type="EMBL" id="RJF69400.1"/>
    </source>
</evidence>
<accession>A0A418V0N1</accession>
<keyword evidence="1" id="KW-0560">Oxidoreductase</keyword>
<dbReference type="InterPro" id="IPR036661">
    <property type="entry name" value="Luciferase-like_sf"/>
</dbReference>
<evidence type="ECO:0000256" key="1">
    <source>
        <dbReference type="ARBA" id="ARBA00023002"/>
    </source>
</evidence>
<dbReference type="Proteomes" id="UP000285523">
    <property type="component" value="Unassembled WGS sequence"/>
</dbReference>
<gene>
    <name evidence="3" type="ORF">D4Q52_20680</name>
</gene>
<dbReference type="PANTHER" id="PTHR43244">
    <property type="match status" value="1"/>
</dbReference>
<dbReference type="Pfam" id="PF00296">
    <property type="entry name" value="Bac_luciferase"/>
    <property type="match status" value="1"/>
</dbReference>
<comment type="caution">
    <text evidence="3">The sequence shown here is derived from an EMBL/GenBank/DDBJ whole genome shotgun (WGS) entry which is preliminary data.</text>
</comment>
<feature type="domain" description="Luciferase-like" evidence="2">
    <location>
        <begin position="11"/>
        <end position="300"/>
    </location>
</feature>
<evidence type="ECO:0000259" key="2">
    <source>
        <dbReference type="Pfam" id="PF00296"/>
    </source>
</evidence>